<sequence>MLTELAPLRSLLSSLSASRGVLLGLEGCCHRLWSGLDRVDAQRRHAISSSAPRLMGRKSLKIAGRKTAMDERRAKLYGKYGKLICQAARKNGTDPLTNLRLRDVLEEAKRAYVPKEIIDRNMNKAMDKSQGDYQEVVYEAYGPGGTGFIMECLTDNLNRTASDIRAIIGRAGGKMANKGSVLFNFERLGTVMVEGHDLREEQVLECAMDAGAQDVKTCGLNRFKILTSIDEYTSIMDRLAQNGLPVIADQCGLAYVPTVAVQVSGEDLERNQACESKLLALDDVDAVYTTCEEL</sequence>
<evidence type="ECO:0008006" key="6">
    <source>
        <dbReference type="Google" id="ProtNLM"/>
    </source>
</evidence>
<dbReference type="Pfam" id="PF20772">
    <property type="entry name" value="TACO1_YebC_N"/>
    <property type="match status" value="1"/>
</dbReference>
<proteinExistence type="inferred from homology"/>
<dbReference type="Gene3D" id="3.30.70.980">
    <property type="match status" value="2"/>
</dbReference>
<comment type="caution">
    <text evidence="4">The sequence shown here is derived from an EMBL/GenBank/DDBJ whole genome shotgun (WGS) entry which is preliminary data.</text>
</comment>
<evidence type="ECO:0000313" key="4">
    <source>
        <dbReference type="EMBL" id="CAD7705324.1"/>
    </source>
</evidence>
<keyword evidence="5" id="KW-1185">Reference proteome</keyword>
<dbReference type="GO" id="GO:0009507">
    <property type="term" value="C:chloroplast"/>
    <property type="evidence" value="ECO:0007669"/>
    <property type="project" value="TreeGrafter"/>
</dbReference>
<evidence type="ECO:0000259" key="2">
    <source>
        <dbReference type="Pfam" id="PF01709"/>
    </source>
</evidence>
<dbReference type="InterPro" id="IPR026564">
    <property type="entry name" value="Transcrip_reg_TACO1-like_dom3"/>
</dbReference>
<dbReference type="PANTHER" id="PTHR12532:SF0">
    <property type="entry name" value="TRANSLATIONAL ACTIVATOR OF CYTOCHROME C OXIDASE 1"/>
    <property type="match status" value="1"/>
</dbReference>
<accession>A0A8S1JFQ2</accession>
<evidence type="ECO:0000256" key="1">
    <source>
        <dbReference type="ARBA" id="ARBA00008724"/>
    </source>
</evidence>
<protein>
    <recommendedName>
        <fullName evidence="6">Transcriptional regulator</fullName>
    </recommendedName>
</protein>
<reference evidence="4" key="1">
    <citation type="submission" date="2020-12" db="EMBL/GenBank/DDBJ databases">
        <authorList>
            <person name="Iha C."/>
        </authorList>
    </citation>
    <scope>NUCLEOTIDE SEQUENCE</scope>
</reference>
<dbReference type="InterPro" id="IPR017856">
    <property type="entry name" value="Integrase-like_N"/>
</dbReference>
<feature type="domain" description="TACO1/YebC-like second and third" evidence="2">
    <location>
        <begin position="133"/>
        <end position="290"/>
    </location>
</feature>
<dbReference type="Pfam" id="PF01709">
    <property type="entry name" value="Transcrip_reg"/>
    <property type="match status" value="1"/>
</dbReference>
<dbReference type="OrthoDB" id="2017544at2759"/>
<dbReference type="HAMAP" id="MF_00693">
    <property type="entry name" value="Transcrip_reg_TACO1"/>
    <property type="match status" value="1"/>
</dbReference>
<organism evidence="4 5">
    <name type="scientific">Ostreobium quekettii</name>
    <dbReference type="NCBI Taxonomy" id="121088"/>
    <lineage>
        <taxon>Eukaryota</taxon>
        <taxon>Viridiplantae</taxon>
        <taxon>Chlorophyta</taxon>
        <taxon>core chlorophytes</taxon>
        <taxon>Ulvophyceae</taxon>
        <taxon>TCBD clade</taxon>
        <taxon>Bryopsidales</taxon>
        <taxon>Ostreobineae</taxon>
        <taxon>Ostreobiaceae</taxon>
        <taxon>Ostreobium</taxon>
    </lineage>
</organism>
<evidence type="ECO:0000313" key="5">
    <source>
        <dbReference type="Proteomes" id="UP000708148"/>
    </source>
</evidence>
<evidence type="ECO:0000259" key="3">
    <source>
        <dbReference type="Pfam" id="PF20772"/>
    </source>
</evidence>
<dbReference type="NCBIfam" id="NF009044">
    <property type="entry name" value="PRK12378.1"/>
    <property type="match status" value="1"/>
</dbReference>
<comment type="similarity">
    <text evidence="1">Belongs to the TACO1 family.</text>
</comment>
<dbReference type="EMBL" id="CAJHUC010003087">
    <property type="protein sequence ID" value="CAD7705324.1"/>
    <property type="molecule type" value="Genomic_DNA"/>
</dbReference>
<dbReference type="AlphaFoldDB" id="A0A8S1JFQ2"/>
<gene>
    <name evidence="4" type="ORF">OSTQU699_LOCUS10679</name>
</gene>
<dbReference type="SUPFAM" id="SSF75625">
    <property type="entry name" value="YebC-like"/>
    <property type="match status" value="1"/>
</dbReference>
<dbReference type="Proteomes" id="UP000708148">
    <property type="component" value="Unassembled WGS sequence"/>
</dbReference>
<dbReference type="Gene3D" id="1.10.10.200">
    <property type="match status" value="1"/>
</dbReference>
<dbReference type="InterPro" id="IPR048300">
    <property type="entry name" value="TACO1_YebC-like_2nd/3rd_dom"/>
</dbReference>
<feature type="domain" description="TACO1/YebC-like N-terminal" evidence="3">
    <location>
        <begin position="58"/>
        <end position="126"/>
    </location>
</feature>
<dbReference type="InterPro" id="IPR029072">
    <property type="entry name" value="YebC-like"/>
</dbReference>
<dbReference type="InterPro" id="IPR049083">
    <property type="entry name" value="TACO1_YebC_N"/>
</dbReference>
<dbReference type="InterPro" id="IPR002876">
    <property type="entry name" value="Transcrip_reg_TACO1-like"/>
</dbReference>
<dbReference type="PANTHER" id="PTHR12532">
    <property type="entry name" value="TRANSLATIONAL ACTIVATOR OF CYTOCHROME C OXIDASE 1"/>
    <property type="match status" value="1"/>
</dbReference>
<name>A0A8S1JFQ2_9CHLO</name>